<name>A0A1H7M5Q9_9HYPH</name>
<proteinExistence type="predicted"/>
<sequence>MMTAPLAAIVYSSGFPIDELMAEVADILKREAVRLGGVVQHNNGDCTSGCASMALEDLASGRLFPISEDRGAGSAGCRLDAAGLAAAGAAVSGALSGPVDLVIVNKFGKQEVLGQGLRAEIAAGVVAGLPLLTAVRDDMLAAWSQFAGEDWQRLPPESAAVTDWAMAALRQPA</sequence>
<dbReference type="AlphaFoldDB" id="A0A1H7M5Q9"/>
<gene>
    <name evidence="1" type="ORF">SAMN04515666_102732</name>
</gene>
<organism evidence="1 2">
    <name type="scientific">Bosea lupini</name>
    <dbReference type="NCBI Taxonomy" id="1036779"/>
    <lineage>
        <taxon>Bacteria</taxon>
        <taxon>Pseudomonadati</taxon>
        <taxon>Pseudomonadota</taxon>
        <taxon>Alphaproteobacteria</taxon>
        <taxon>Hyphomicrobiales</taxon>
        <taxon>Boseaceae</taxon>
        <taxon>Bosea</taxon>
    </lineage>
</organism>
<dbReference type="STRING" id="1036779.SAMN04515666_102732"/>
<evidence type="ECO:0008006" key="3">
    <source>
        <dbReference type="Google" id="ProtNLM"/>
    </source>
</evidence>
<dbReference type="Pfam" id="PF10649">
    <property type="entry name" value="DUF2478"/>
    <property type="match status" value="1"/>
</dbReference>
<accession>A0A1H7M5Q9</accession>
<protein>
    <recommendedName>
        <fullName evidence="3">Nucleoside-triphosphatase THEP1</fullName>
    </recommendedName>
</protein>
<keyword evidence="2" id="KW-1185">Reference proteome</keyword>
<dbReference type="RefSeq" id="WP_167561577.1">
    <property type="nucleotide sequence ID" value="NZ_FOAN01000002.1"/>
</dbReference>
<dbReference type="EMBL" id="FOAN01000002">
    <property type="protein sequence ID" value="SEL06534.1"/>
    <property type="molecule type" value="Genomic_DNA"/>
</dbReference>
<dbReference type="Proteomes" id="UP000199664">
    <property type="component" value="Unassembled WGS sequence"/>
</dbReference>
<evidence type="ECO:0000313" key="1">
    <source>
        <dbReference type="EMBL" id="SEL06534.1"/>
    </source>
</evidence>
<dbReference type="InterPro" id="IPR018912">
    <property type="entry name" value="DUF2478"/>
</dbReference>
<reference evidence="2" key="1">
    <citation type="submission" date="2016-10" db="EMBL/GenBank/DDBJ databases">
        <authorList>
            <person name="Varghese N."/>
            <person name="Submissions S."/>
        </authorList>
    </citation>
    <scope>NUCLEOTIDE SEQUENCE [LARGE SCALE GENOMIC DNA]</scope>
    <source>
        <strain evidence="2">LMG 26383,CCUG 61248,R- 45681</strain>
    </source>
</reference>
<evidence type="ECO:0000313" key="2">
    <source>
        <dbReference type="Proteomes" id="UP000199664"/>
    </source>
</evidence>